<dbReference type="AlphaFoldDB" id="A0AAD6YE06"/>
<dbReference type="Proteomes" id="UP001219525">
    <property type="component" value="Unassembled WGS sequence"/>
</dbReference>
<evidence type="ECO:0000313" key="1">
    <source>
        <dbReference type="EMBL" id="KAJ7208205.1"/>
    </source>
</evidence>
<accession>A0AAD6YE06</accession>
<reference evidence="1" key="1">
    <citation type="submission" date="2023-03" db="EMBL/GenBank/DDBJ databases">
        <title>Massive genome expansion in bonnet fungi (Mycena s.s.) driven by repeated elements and novel gene families across ecological guilds.</title>
        <authorList>
            <consortium name="Lawrence Berkeley National Laboratory"/>
            <person name="Harder C.B."/>
            <person name="Miyauchi S."/>
            <person name="Viragh M."/>
            <person name="Kuo A."/>
            <person name="Thoen E."/>
            <person name="Andreopoulos B."/>
            <person name="Lu D."/>
            <person name="Skrede I."/>
            <person name="Drula E."/>
            <person name="Henrissat B."/>
            <person name="Morin E."/>
            <person name="Kohler A."/>
            <person name="Barry K."/>
            <person name="LaButti K."/>
            <person name="Morin E."/>
            <person name="Salamov A."/>
            <person name="Lipzen A."/>
            <person name="Mereny Z."/>
            <person name="Hegedus B."/>
            <person name="Baldrian P."/>
            <person name="Stursova M."/>
            <person name="Weitz H."/>
            <person name="Taylor A."/>
            <person name="Grigoriev I.V."/>
            <person name="Nagy L.G."/>
            <person name="Martin F."/>
            <person name="Kauserud H."/>
        </authorList>
    </citation>
    <scope>NUCLEOTIDE SEQUENCE</scope>
    <source>
        <strain evidence="1">9144</strain>
    </source>
</reference>
<name>A0AAD6YE06_9AGAR</name>
<comment type="caution">
    <text evidence="1">The sequence shown here is derived from an EMBL/GenBank/DDBJ whole genome shotgun (WGS) entry which is preliminary data.</text>
</comment>
<organism evidence="1 2">
    <name type="scientific">Mycena pura</name>
    <dbReference type="NCBI Taxonomy" id="153505"/>
    <lineage>
        <taxon>Eukaryota</taxon>
        <taxon>Fungi</taxon>
        <taxon>Dikarya</taxon>
        <taxon>Basidiomycota</taxon>
        <taxon>Agaricomycotina</taxon>
        <taxon>Agaricomycetes</taxon>
        <taxon>Agaricomycetidae</taxon>
        <taxon>Agaricales</taxon>
        <taxon>Marasmiineae</taxon>
        <taxon>Mycenaceae</taxon>
        <taxon>Mycena</taxon>
    </lineage>
</organism>
<dbReference type="EMBL" id="JARJCW010000034">
    <property type="protein sequence ID" value="KAJ7208205.1"/>
    <property type="molecule type" value="Genomic_DNA"/>
</dbReference>
<keyword evidence="2" id="KW-1185">Reference proteome</keyword>
<sequence length="161" mass="17654">MARYGARRHGTRKAGVAGPLGVWPMFRVWPAIFFRISPRLAEAGPACRQPKKEIYEGSRALSSARDILLLSPVAAQYNLSVLRPLPTCWRGYLQLLSVAEASPVTPATGAAWDIQLCQNGIDLPVLRGHFVGTNIFVHTVDERIHVGRRRAPVPCAVSAVF</sequence>
<gene>
    <name evidence="1" type="ORF">GGX14DRAFT_395868</name>
</gene>
<proteinExistence type="predicted"/>
<protein>
    <submittedName>
        <fullName evidence="1">Uncharacterized protein</fullName>
    </submittedName>
</protein>
<evidence type="ECO:0000313" key="2">
    <source>
        <dbReference type="Proteomes" id="UP001219525"/>
    </source>
</evidence>